<dbReference type="AlphaFoldDB" id="A0A4R1BDP4"/>
<reference evidence="2 3" key="1">
    <citation type="submission" date="2019-03" db="EMBL/GenBank/DDBJ databases">
        <title>Genome sequence of Thiobacillaceae bacterium LSR1, a sulfur-oxidizing bacterium isolated from freshwater sediment.</title>
        <authorList>
            <person name="Li S."/>
        </authorList>
    </citation>
    <scope>NUCLEOTIDE SEQUENCE [LARGE SCALE GENOMIC DNA]</scope>
    <source>
        <strain evidence="2 3">LSR1</strain>
    </source>
</reference>
<accession>A0A4R1BDP4</accession>
<evidence type="ECO:0000313" key="3">
    <source>
        <dbReference type="Proteomes" id="UP000295443"/>
    </source>
</evidence>
<dbReference type="InterPro" id="IPR029030">
    <property type="entry name" value="Caspase-like_dom_sf"/>
</dbReference>
<dbReference type="RefSeq" id="WP_131446382.1">
    <property type="nucleotide sequence ID" value="NZ_SJZB01000029.1"/>
</dbReference>
<dbReference type="Pfam" id="PF00656">
    <property type="entry name" value="Peptidase_C14"/>
    <property type="match status" value="1"/>
</dbReference>
<dbReference type="GO" id="GO:0004197">
    <property type="term" value="F:cysteine-type endopeptidase activity"/>
    <property type="evidence" value="ECO:0007669"/>
    <property type="project" value="InterPro"/>
</dbReference>
<name>A0A4R1BDP4_9PROT</name>
<dbReference type="InterPro" id="IPR011600">
    <property type="entry name" value="Pept_C14_caspase"/>
</dbReference>
<protein>
    <submittedName>
        <fullName evidence="2">Caspase family protein</fullName>
    </submittedName>
</protein>
<gene>
    <name evidence="2" type="ORF">EZJ19_07970</name>
</gene>
<sequence>MKRKALLIGNTSGLQGVQVDITRFFAFLKSNAGGAWYDSEIDVLENASKSVLLDKVNELRRQSLDYLIVLFSGHGGQVLRQTVLEINGAGESIEETKLRKMAERQLNVYDCCRSISSTVQKSIAMDSLSFSLRESVSQVRQRFENRIMQAIPQQALLYSCSVGQVSYDTASGGVYLSNLLKAAQTLDHSQGFKLVGLAHEEAMGPTVDYAAKEKHGRQVPEAILPKCLSSQQLVISINA</sequence>
<dbReference type="OrthoDB" id="639945at2"/>
<proteinExistence type="predicted"/>
<evidence type="ECO:0000259" key="1">
    <source>
        <dbReference type="Pfam" id="PF00656"/>
    </source>
</evidence>
<evidence type="ECO:0000313" key="2">
    <source>
        <dbReference type="EMBL" id="TCJ15235.1"/>
    </source>
</evidence>
<keyword evidence="3" id="KW-1185">Reference proteome</keyword>
<dbReference type="EMBL" id="SJZB01000029">
    <property type="protein sequence ID" value="TCJ15235.1"/>
    <property type="molecule type" value="Genomic_DNA"/>
</dbReference>
<feature type="domain" description="Peptidase C14 caspase" evidence="1">
    <location>
        <begin position="2"/>
        <end position="190"/>
    </location>
</feature>
<dbReference type="Proteomes" id="UP000295443">
    <property type="component" value="Unassembled WGS sequence"/>
</dbReference>
<dbReference type="SUPFAM" id="SSF52129">
    <property type="entry name" value="Caspase-like"/>
    <property type="match status" value="1"/>
</dbReference>
<organism evidence="2 3">
    <name type="scientific">Parasulfuritortus cantonensis</name>
    <dbReference type="NCBI Taxonomy" id="2528202"/>
    <lineage>
        <taxon>Bacteria</taxon>
        <taxon>Pseudomonadati</taxon>
        <taxon>Pseudomonadota</taxon>
        <taxon>Betaproteobacteria</taxon>
        <taxon>Nitrosomonadales</taxon>
        <taxon>Thiobacillaceae</taxon>
        <taxon>Parasulfuritortus</taxon>
    </lineage>
</organism>
<dbReference type="Gene3D" id="3.40.50.1460">
    <property type="match status" value="1"/>
</dbReference>
<dbReference type="GO" id="GO:0006508">
    <property type="term" value="P:proteolysis"/>
    <property type="evidence" value="ECO:0007669"/>
    <property type="project" value="InterPro"/>
</dbReference>
<comment type="caution">
    <text evidence="2">The sequence shown here is derived from an EMBL/GenBank/DDBJ whole genome shotgun (WGS) entry which is preliminary data.</text>
</comment>